<sequence length="205" mass="22542">MLTETQLCGCLAASHNMLEASEVKVEELRRCLIEAKAWAIELWMELELLCDAADVVAEHLHARGGSYEERLLDIPASIRAVTVFGVHHGASVALAAAQARMGHRLDHLTKVPVGIRRANEEAFIKIFARSTNTVVAKVLWGLRSLASRIVFEAGHAKGHERLYGLAILERGYSRMAESGGHPCLRSLGSFFPTFLMLVPYLGNVI</sequence>
<keyword evidence="2" id="KW-1185">Reference proteome</keyword>
<evidence type="ECO:0000313" key="2">
    <source>
        <dbReference type="Proteomes" id="UP000823388"/>
    </source>
</evidence>
<protein>
    <submittedName>
        <fullName evidence="1">Uncharacterized protein</fullName>
    </submittedName>
</protein>
<name>A0A8T0PLP3_PANVG</name>
<organism evidence="1 2">
    <name type="scientific">Panicum virgatum</name>
    <name type="common">Blackwell switchgrass</name>
    <dbReference type="NCBI Taxonomy" id="38727"/>
    <lineage>
        <taxon>Eukaryota</taxon>
        <taxon>Viridiplantae</taxon>
        <taxon>Streptophyta</taxon>
        <taxon>Embryophyta</taxon>
        <taxon>Tracheophyta</taxon>
        <taxon>Spermatophyta</taxon>
        <taxon>Magnoliopsida</taxon>
        <taxon>Liliopsida</taxon>
        <taxon>Poales</taxon>
        <taxon>Poaceae</taxon>
        <taxon>PACMAD clade</taxon>
        <taxon>Panicoideae</taxon>
        <taxon>Panicodae</taxon>
        <taxon>Paniceae</taxon>
        <taxon>Panicinae</taxon>
        <taxon>Panicum</taxon>
        <taxon>Panicum sect. Hiantes</taxon>
    </lineage>
</organism>
<evidence type="ECO:0000313" key="1">
    <source>
        <dbReference type="EMBL" id="KAG2561519.1"/>
    </source>
</evidence>
<proteinExistence type="predicted"/>
<accession>A0A8T0PLP3</accession>
<dbReference type="AlphaFoldDB" id="A0A8T0PLP3"/>
<dbReference type="EMBL" id="CM029051">
    <property type="protein sequence ID" value="KAG2561519.1"/>
    <property type="molecule type" value="Genomic_DNA"/>
</dbReference>
<dbReference type="Proteomes" id="UP000823388">
    <property type="component" value="Chromosome 8K"/>
</dbReference>
<gene>
    <name evidence="1" type="ORF">PVAP13_8KG165401</name>
</gene>
<reference evidence="1" key="1">
    <citation type="submission" date="2020-05" db="EMBL/GenBank/DDBJ databases">
        <title>WGS assembly of Panicum virgatum.</title>
        <authorList>
            <person name="Lovell J.T."/>
            <person name="Jenkins J."/>
            <person name="Shu S."/>
            <person name="Juenger T.E."/>
            <person name="Schmutz J."/>
        </authorList>
    </citation>
    <scope>NUCLEOTIDE SEQUENCE</scope>
    <source>
        <strain evidence="1">AP13</strain>
    </source>
</reference>
<comment type="caution">
    <text evidence="1">The sequence shown here is derived from an EMBL/GenBank/DDBJ whole genome shotgun (WGS) entry which is preliminary data.</text>
</comment>